<evidence type="ECO:0000256" key="4">
    <source>
        <dbReference type="ARBA" id="ARBA00022989"/>
    </source>
</evidence>
<feature type="transmembrane region" description="Helical" evidence="7">
    <location>
        <begin position="238"/>
        <end position="255"/>
    </location>
</feature>
<dbReference type="RefSeq" id="WP_380223528.1">
    <property type="nucleotide sequence ID" value="NZ_JBHSOF010000002.1"/>
</dbReference>
<feature type="transmembrane region" description="Helical" evidence="7">
    <location>
        <begin position="299"/>
        <end position="320"/>
    </location>
</feature>
<feature type="transmembrane region" description="Helical" evidence="7">
    <location>
        <begin position="27"/>
        <end position="48"/>
    </location>
</feature>
<comment type="caution">
    <text evidence="8">The sequence shown here is derived from an EMBL/GenBank/DDBJ whole genome shotgun (WGS) entry which is preliminary data.</text>
</comment>
<dbReference type="SUPFAM" id="SSF103473">
    <property type="entry name" value="MFS general substrate transporter"/>
    <property type="match status" value="1"/>
</dbReference>
<keyword evidence="4 7" id="KW-1133">Transmembrane helix</keyword>
<feature type="transmembrane region" description="Helical" evidence="7">
    <location>
        <begin position="391"/>
        <end position="410"/>
    </location>
</feature>
<feature type="transmembrane region" description="Helical" evidence="7">
    <location>
        <begin position="326"/>
        <end position="349"/>
    </location>
</feature>
<feature type="transmembrane region" description="Helical" evidence="7">
    <location>
        <begin position="60"/>
        <end position="80"/>
    </location>
</feature>
<evidence type="ECO:0000256" key="6">
    <source>
        <dbReference type="SAM" id="MobiDB-lite"/>
    </source>
</evidence>
<dbReference type="PANTHER" id="PTHR23513:SF11">
    <property type="entry name" value="STAPHYLOFERRIN A TRANSPORTER"/>
    <property type="match status" value="1"/>
</dbReference>
<protein>
    <submittedName>
        <fullName evidence="8">MFS transporter</fullName>
    </submittedName>
</protein>
<organism evidence="8 9">
    <name type="scientific">Kitasatospora misakiensis</name>
    <dbReference type="NCBI Taxonomy" id="67330"/>
    <lineage>
        <taxon>Bacteria</taxon>
        <taxon>Bacillati</taxon>
        <taxon>Actinomycetota</taxon>
        <taxon>Actinomycetes</taxon>
        <taxon>Kitasatosporales</taxon>
        <taxon>Streptomycetaceae</taxon>
        <taxon>Kitasatospora</taxon>
    </lineage>
</organism>
<feature type="transmembrane region" description="Helical" evidence="7">
    <location>
        <begin position="275"/>
        <end position="292"/>
    </location>
</feature>
<dbReference type="InterPro" id="IPR036259">
    <property type="entry name" value="MFS_trans_sf"/>
</dbReference>
<name>A0ABW0WWI6_9ACTN</name>
<keyword evidence="2" id="KW-1003">Cell membrane</keyword>
<feature type="transmembrane region" description="Helical" evidence="7">
    <location>
        <begin position="164"/>
        <end position="187"/>
    </location>
</feature>
<keyword evidence="5 7" id="KW-0472">Membrane</keyword>
<evidence type="ECO:0000256" key="7">
    <source>
        <dbReference type="SAM" id="Phobius"/>
    </source>
</evidence>
<gene>
    <name evidence="8" type="ORF">ACFP3U_02970</name>
</gene>
<feature type="transmembrane region" description="Helical" evidence="7">
    <location>
        <begin position="101"/>
        <end position="126"/>
    </location>
</feature>
<dbReference type="InterPro" id="IPR011701">
    <property type="entry name" value="MFS"/>
</dbReference>
<evidence type="ECO:0000256" key="1">
    <source>
        <dbReference type="ARBA" id="ARBA00004651"/>
    </source>
</evidence>
<evidence type="ECO:0000313" key="9">
    <source>
        <dbReference type="Proteomes" id="UP001595975"/>
    </source>
</evidence>
<feature type="region of interest" description="Disordered" evidence="6">
    <location>
        <begin position="418"/>
        <end position="448"/>
    </location>
</feature>
<evidence type="ECO:0000256" key="2">
    <source>
        <dbReference type="ARBA" id="ARBA00022475"/>
    </source>
</evidence>
<dbReference type="Proteomes" id="UP001595975">
    <property type="component" value="Unassembled WGS sequence"/>
</dbReference>
<dbReference type="Gene3D" id="1.20.1250.20">
    <property type="entry name" value="MFS general substrate transporter like domains"/>
    <property type="match status" value="1"/>
</dbReference>
<dbReference type="Pfam" id="PF07690">
    <property type="entry name" value="MFS_1"/>
    <property type="match status" value="1"/>
</dbReference>
<keyword evidence="9" id="KW-1185">Reference proteome</keyword>
<evidence type="ECO:0000256" key="3">
    <source>
        <dbReference type="ARBA" id="ARBA00022692"/>
    </source>
</evidence>
<accession>A0ABW0WWI6</accession>
<evidence type="ECO:0000313" key="8">
    <source>
        <dbReference type="EMBL" id="MFC5661940.1"/>
    </source>
</evidence>
<reference evidence="9" key="1">
    <citation type="journal article" date="2019" name="Int. J. Syst. Evol. Microbiol.">
        <title>The Global Catalogue of Microorganisms (GCM) 10K type strain sequencing project: providing services to taxonomists for standard genome sequencing and annotation.</title>
        <authorList>
            <consortium name="The Broad Institute Genomics Platform"/>
            <consortium name="The Broad Institute Genome Sequencing Center for Infectious Disease"/>
            <person name="Wu L."/>
            <person name="Ma J."/>
        </authorList>
    </citation>
    <scope>NUCLEOTIDE SEQUENCE [LARGE SCALE GENOMIC DNA]</scope>
    <source>
        <strain evidence="9">CGMCC 4.1437</strain>
    </source>
</reference>
<keyword evidence="3 7" id="KW-0812">Transmembrane</keyword>
<dbReference type="EMBL" id="JBHSOF010000002">
    <property type="protein sequence ID" value="MFC5661940.1"/>
    <property type="molecule type" value="Genomic_DNA"/>
</dbReference>
<evidence type="ECO:0000256" key="5">
    <source>
        <dbReference type="ARBA" id="ARBA00023136"/>
    </source>
</evidence>
<proteinExistence type="predicted"/>
<feature type="transmembrane region" description="Helical" evidence="7">
    <location>
        <begin position="361"/>
        <end position="379"/>
    </location>
</feature>
<sequence>MISSARLLRRLPPAYRPLFDRGPFRRLLPALAVSDLGDGMSAVAVAWLALQVAPPGRSGLFVGAAVAAYVLPGALGALLLGGRLRGLPARRLIRADAWTRAVFLGGIPVGWALGLLGPGLLLALLAGSSLLHGWGGSAKYALVAEVLPAERRLAANALLSTSGWVAMIAGPALAGALTAVVAPVWVIGLDALSFAVLAVGAGRLSAGSDTVPEAGRDRSAGAVRRGEGLRVLRTRPELLGLLLLTWLFNLVYGPVEVALPLFVGQDLAAGPGLLGVYWAAFGAGAVLGALAVGALRGLAVWRVLLGIVTGHGLAMLPFAVPGPAAISVVGFAVVGVVYGPYSALSLGLFQDLTPPHALTSVLAVRSSALLTAAPAGAALGGPLTAAVGPRAVLTGVGVAMIAVAALAAGVPAMRVHRKSAGPTSGAREAGGDRSVEELADVVPTRVDG</sequence>
<comment type="subcellular location">
    <subcellularLocation>
        <location evidence="1">Cell membrane</location>
        <topology evidence="1">Multi-pass membrane protein</topology>
    </subcellularLocation>
</comment>
<dbReference type="PANTHER" id="PTHR23513">
    <property type="entry name" value="INTEGRAL MEMBRANE EFFLUX PROTEIN-RELATED"/>
    <property type="match status" value="1"/>
</dbReference>